<gene>
    <name evidence="2" type="ORF">CCACVL1_02659</name>
</gene>
<organism evidence="2 3">
    <name type="scientific">Corchorus capsularis</name>
    <name type="common">Jute</name>
    <dbReference type="NCBI Taxonomy" id="210143"/>
    <lineage>
        <taxon>Eukaryota</taxon>
        <taxon>Viridiplantae</taxon>
        <taxon>Streptophyta</taxon>
        <taxon>Embryophyta</taxon>
        <taxon>Tracheophyta</taxon>
        <taxon>Spermatophyta</taxon>
        <taxon>Magnoliopsida</taxon>
        <taxon>eudicotyledons</taxon>
        <taxon>Gunneridae</taxon>
        <taxon>Pentapetalae</taxon>
        <taxon>rosids</taxon>
        <taxon>malvids</taxon>
        <taxon>Malvales</taxon>
        <taxon>Malvaceae</taxon>
        <taxon>Grewioideae</taxon>
        <taxon>Apeibeae</taxon>
        <taxon>Corchorus</taxon>
    </lineage>
</organism>
<protein>
    <submittedName>
        <fullName evidence="2">Uncharacterized protein</fullName>
    </submittedName>
</protein>
<dbReference type="AlphaFoldDB" id="A0A1R3K757"/>
<accession>A0A1R3K757</accession>
<feature type="compositionally biased region" description="Basic and acidic residues" evidence="1">
    <location>
        <begin position="7"/>
        <end position="20"/>
    </location>
</feature>
<keyword evidence="3" id="KW-1185">Reference proteome</keyword>
<dbReference type="Proteomes" id="UP000188268">
    <property type="component" value="Unassembled WGS sequence"/>
</dbReference>
<feature type="region of interest" description="Disordered" evidence="1">
    <location>
        <begin position="1"/>
        <end position="27"/>
    </location>
</feature>
<proteinExistence type="predicted"/>
<feature type="non-terminal residue" evidence="2">
    <location>
        <position position="1"/>
    </location>
</feature>
<evidence type="ECO:0000256" key="1">
    <source>
        <dbReference type="SAM" id="MobiDB-lite"/>
    </source>
</evidence>
<comment type="caution">
    <text evidence="2">The sequence shown here is derived from an EMBL/GenBank/DDBJ whole genome shotgun (WGS) entry which is preliminary data.</text>
</comment>
<name>A0A1R3K757_COCAP</name>
<dbReference type="Gramene" id="OMP02935">
    <property type="protein sequence ID" value="OMP02935"/>
    <property type="gene ID" value="CCACVL1_02659"/>
</dbReference>
<dbReference type="EMBL" id="AWWV01006144">
    <property type="protein sequence ID" value="OMP02935.1"/>
    <property type="molecule type" value="Genomic_DNA"/>
</dbReference>
<evidence type="ECO:0000313" key="2">
    <source>
        <dbReference type="EMBL" id="OMP02935.1"/>
    </source>
</evidence>
<sequence length="59" mass="7077">RQKRQQRRDDPPQIDLERQHFRQKRQQKVGTISQVSILALIGSQVRHYLMSAFSLWGEM</sequence>
<evidence type="ECO:0000313" key="3">
    <source>
        <dbReference type="Proteomes" id="UP000188268"/>
    </source>
</evidence>
<reference evidence="2 3" key="1">
    <citation type="submission" date="2013-09" db="EMBL/GenBank/DDBJ databases">
        <title>Corchorus capsularis genome sequencing.</title>
        <authorList>
            <person name="Alam M."/>
            <person name="Haque M.S."/>
            <person name="Islam M.S."/>
            <person name="Emdad E.M."/>
            <person name="Islam M.M."/>
            <person name="Ahmed B."/>
            <person name="Halim A."/>
            <person name="Hossen Q.M.M."/>
            <person name="Hossain M.Z."/>
            <person name="Ahmed R."/>
            <person name="Khan M.M."/>
            <person name="Islam R."/>
            <person name="Rashid M.M."/>
            <person name="Khan S.A."/>
            <person name="Rahman M.S."/>
            <person name="Alam M."/>
        </authorList>
    </citation>
    <scope>NUCLEOTIDE SEQUENCE [LARGE SCALE GENOMIC DNA]</scope>
    <source>
        <strain evidence="3">cv. CVL-1</strain>
        <tissue evidence="2">Whole seedling</tissue>
    </source>
</reference>